<dbReference type="RefSeq" id="XP_026488474.1">
    <property type="nucleotide sequence ID" value="XM_026632689.2"/>
</dbReference>
<comment type="similarity">
    <text evidence="2">Belongs to the dynein intermediate chain family.</text>
</comment>
<gene>
    <name evidence="13" type="primary">LOC113395131</name>
</gene>
<accession>A0A8B8HUE6</accession>
<dbReference type="PANTHER" id="PTHR12442">
    <property type="entry name" value="DYNEIN INTERMEDIATE CHAIN"/>
    <property type="match status" value="1"/>
</dbReference>
<sequence>MEPGLNYLYVKIRKDFGQQVRFCEVPAVMLDSIDPNKLDQKQYCLRNPTSNESQTVIKLSEHYVNTKKIVLRDQGVNHVEGGWPKDINFQDEEATSRHRRRFERDDSYVSAILNSYDGLKHLIEQNNAIEMYNMYFKEINSEEPVEKYFVRKSIVFNDPDERPIASIGWTHEDDSKIVVAYCNKNYPVNRPVNKNATCSIWAIENSAETYTDFIPPSFCWKVACSPSNSSEIIGGLQNGSVCIFDIRAKKEPIAISPIHLAHRDPVTALLYIHSRLNNEFFSGSSDGQCMWWDIRNISRPTDNLVMSIHAPSSPDDGLKYTEGISALQFDRTFTTKFLCGTDTGYVINVNRKGKNHAEVMSAIFSAHKGSVKSVERNPFIPKFFITCGDWTTNIWSDDIQSSPIIFGTSHPKQISDVAWCPQRVSSYMSICRDGIFRYWDLLRKYYEPIVVLPVSKYPLLYIRPNEEGKFVAIGDTKGSLNLITLSDNMVYSGDRDRNLIVQHFDREARKEHILETRVREIRLKLKLEAHVPVDSTLGKVDDETLIHNAEDEYRKVVGEEFKQFETVPTTRGKSLKTVKH</sequence>
<evidence type="ECO:0000256" key="10">
    <source>
        <dbReference type="ARBA" id="ARBA00023212"/>
    </source>
</evidence>
<dbReference type="AlphaFoldDB" id="A0A8B8HUE6"/>
<protein>
    <submittedName>
        <fullName evidence="13">Dynein intermediate chain 3, ciliary-like</fullName>
    </submittedName>
</protein>
<dbReference type="GO" id="GO:0005874">
    <property type="term" value="C:microtubule"/>
    <property type="evidence" value="ECO:0007669"/>
    <property type="project" value="UniProtKB-KW"/>
</dbReference>
<evidence type="ECO:0000256" key="7">
    <source>
        <dbReference type="ARBA" id="ARBA00023017"/>
    </source>
</evidence>
<evidence type="ECO:0000256" key="4">
    <source>
        <dbReference type="ARBA" id="ARBA00022574"/>
    </source>
</evidence>
<keyword evidence="5" id="KW-0493">Microtubule</keyword>
<dbReference type="InterPro" id="IPR001680">
    <property type="entry name" value="WD40_rpt"/>
</dbReference>
<evidence type="ECO:0000256" key="6">
    <source>
        <dbReference type="ARBA" id="ARBA00022737"/>
    </source>
</evidence>
<dbReference type="SMART" id="SM00320">
    <property type="entry name" value="WD40"/>
    <property type="match status" value="4"/>
</dbReference>
<dbReference type="PANTHER" id="PTHR12442:SF7">
    <property type="entry name" value="DYNEIN AXONEMAL INTERMEDIATE CHAIN 2"/>
    <property type="match status" value="1"/>
</dbReference>
<keyword evidence="4" id="KW-0853">WD repeat</keyword>
<keyword evidence="12" id="KW-1185">Reference proteome</keyword>
<dbReference type="InterPro" id="IPR036322">
    <property type="entry name" value="WD40_repeat_dom_sf"/>
</dbReference>
<organism evidence="12 13">
    <name type="scientific">Vanessa tameamea</name>
    <name type="common">Kamehameha butterfly</name>
    <dbReference type="NCBI Taxonomy" id="334116"/>
    <lineage>
        <taxon>Eukaryota</taxon>
        <taxon>Metazoa</taxon>
        <taxon>Ecdysozoa</taxon>
        <taxon>Arthropoda</taxon>
        <taxon>Hexapoda</taxon>
        <taxon>Insecta</taxon>
        <taxon>Pterygota</taxon>
        <taxon>Neoptera</taxon>
        <taxon>Endopterygota</taxon>
        <taxon>Lepidoptera</taxon>
        <taxon>Glossata</taxon>
        <taxon>Ditrysia</taxon>
        <taxon>Papilionoidea</taxon>
        <taxon>Nymphalidae</taxon>
        <taxon>Nymphalinae</taxon>
        <taxon>Vanessa</taxon>
    </lineage>
</organism>
<evidence type="ECO:0000256" key="11">
    <source>
        <dbReference type="ARBA" id="ARBA00023273"/>
    </source>
</evidence>
<evidence type="ECO:0000256" key="5">
    <source>
        <dbReference type="ARBA" id="ARBA00022701"/>
    </source>
</evidence>
<proteinExistence type="inferred from homology"/>
<dbReference type="GO" id="GO:0036157">
    <property type="term" value="C:outer dynein arm"/>
    <property type="evidence" value="ECO:0007669"/>
    <property type="project" value="TreeGrafter"/>
</dbReference>
<keyword evidence="7" id="KW-0243">Dynein</keyword>
<evidence type="ECO:0000256" key="3">
    <source>
        <dbReference type="ARBA" id="ARBA00022490"/>
    </source>
</evidence>
<keyword evidence="10" id="KW-0206">Cytoskeleton</keyword>
<reference evidence="13" key="1">
    <citation type="submission" date="2025-08" db="UniProtKB">
        <authorList>
            <consortium name="RefSeq"/>
        </authorList>
    </citation>
    <scope>IDENTIFICATION</scope>
    <source>
        <tissue evidence="13">Whole body</tissue>
    </source>
</reference>
<dbReference type="OrthoDB" id="366230at2759"/>
<evidence type="ECO:0000313" key="12">
    <source>
        <dbReference type="Proteomes" id="UP001652626"/>
    </source>
</evidence>
<dbReference type="Gene3D" id="2.130.10.10">
    <property type="entry name" value="YVTN repeat-like/Quinoprotein amine dehydrogenase"/>
    <property type="match status" value="2"/>
</dbReference>
<dbReference type="InterPro" id="IPR015943">
    <property type="entry name" value="WD40/YVTN_repeat-like_dom_sf"/>
</dbReference>
<keyword evidence="3" id="KW-0963">Cytoplasm</keyword>
<dbReference type="GO" id="GO:0036158">
    <property type="term" value="P:outer dynein arm assembly"/>
    <property type="evidence" value="ECO:0007669"/>
    <property type="project" value="TreeGrafter"/>
</dbReference>
<keyword evidence="6" id="KW-0677">Repeat</keyword>
<evidence type="ECO:0000256" key="1">
    <source>
        <dbReference type="ARBA" id="ARBA00004430"/>
    </source>
</evidence>
<dbReference type="SUPFAM" id="SSF50978">
    <property type="entry name" value="WD40 repeat-like"/>
    <property type="match status" value="1"/>
</dbReference>
<dbReference type="InterPro" id="IPR050687">
    <property type="entry name" value="Dynein_IC"/>
</dbReference>
<dbReference type="GO" id="GO:0045504">
    <property type="term" value="F:dynein heavy chain binding"/>
    <property type="evidence" value="ECO:0007669"/>
    <property type="project" value="TreeGrafter"/>
</dbReference>
<evidence type="ECO:0000256" key="2">
    <source>
        <dbReference type="ARBA" id="ARBA00011059"/>
    </source>
</evidence>
<evidence type="ECO:0000256" key="9">
    <source>
        <dbReference type="ARBA" id="ARBA00023175"/>
    </source>
</evidence>
<comment type="subcellular location">
    <subcellularLocation>
        <location evidence="1">Cytoplasm</location>
        <location evidence="1">Cytoskeleton</location>
        <location evidence="1">Cilium axoneme</location>
    </subcellularLocation>
</comment>
<dbReference type="GO" id="GO:0045503">
    <property type="term" value="F:dynein light chain binding"/>
    <property type="evidence" value="ECO:0007669"/>
    <property type="project" value="TreeGrafter"/>
</dbReference>
<keyword evidence="8" id="KW-0969">Cilium</keyword>
<dbReference type="Proteomes" id="UP001652626">
    <property type="component" value="Chromosome 9"/>
</dbReference>
<evidence type="ECO:0000256" key="8">
    <source>
        <dbReference type="ARBA" id="ARBA00023069"/>
    </source>
</evidence>
<evidence type="ECO:0000313" key="13">
    <source>
        <dbReference type="RefSeq" id="XP_026488474.1"/>
    </source>
</evidence>
<keyword evidence="11" id="KW-0966">Cell projection</keyword>
<name>A0A8B8HUE6_VANTA</name>
<keyword evidence="9" id="KW-0505">Motor protein</keyword>
<dbReference type="OMA" id="FRYWDLL"/>
<dbReference type="GeneID" id="113395131"/>
<dbReference type="GO" id="GO:0003341">
    <property type="term" value="P:cilium movement"/>
    <property type="evidence" value="ECO:0007669"/>
    <property type="project" value="TreeGrafter"/>
</dbReference>